<gene>
    <name evidence="1" type="ORF">GOBAR_AA09516</name>
</gene>
<organism evidence="1 2">
    <name type="scientific">Gossypium barbadense</name>
    <name type="common">Sea Island cotton</name>
    <name type="synonym">Hibiscus barbadensis</name>
    <dbReference type="NCBI Taxonomy" id="3634"/>
    <lineage>
        <taxon>Eukaryota</taxon>
        <taxon>Viridiplantae</taxon>
        <taxon>Streptophyta</taxon>
        <taxon>Embryophyta</taxon>
        <taxon>Tracheophyta</taxon>
        <taxon>Spermatophyta</taxon>
        <taxon>Magnoliopsida</taxon>
        <taxon>eudicotyledons</taxon>
        <taxon>Gunneridae</taxon>
        <taxon>Pentapetalae</taxon>
        <taxon>rosids</taxon>
        <taxon>malvids</taxon>
        <taxon>Malvales</taxon>
        <taxon>Malvaceae</taxon>
        <taxon>Malvoideae</taxon>
        <taxon>Gossypium</taxon>
    </lineage>
</organism>
<name>A0A2P5Y6B9_GOSBA</name>
<dbReference type="OrthoDB" id="10415726at2759"/>
<sequence>MASIWLSELPGFMYKKGILEALRALIGIVAKFDFKIDSRTQGRFARMAVLVNGEIQCVEYESLSMICFSYGKNEHVKEHCPLHPIDLICERGKEAVLVS</sequence>
<evidence type="ECO:0000313" key="1">
    <source>
        <dbReference type="EMBL" id="PPS11127.1"/>
    </source>
</evidence>
<evidence type="ECO:0000313" key="2">
    <source>
        <dbReference type="Proteomes" id="UP000239757"/>
    </source>
</evidence>
<accession>A0A2P5Y6B9</accession>
<proteinExistence type="predicted"/>
<dbReference type="AlphaFoldDB" id="A0A2P5Y6B9"/>
<protein>
    <recommendedName>
        <fullName evidence="3">DUF4283 domain-containing protein</fullName>
    </recommendedName>
</protein>
<dbReference type="EMBL" id="KZ663633">
    <property type="protein sequence ID" value="PPS11127.1"/>
    <property type="molecule type" value="Genomic_DNA"/>
</dbReference>
<reference evidence="1 2" key="1">
    <citation type="submission" date="2015-01" db="EMBL/GenBank/DDBJ databases">
        <title>Genome of allotetraploid Gossypium barbadense reveals genomic plasticity and fiber elongation in cotton evolution.</title>
        <authorList>
            <person name="Chen X."/>
            <person name="Liu X."/>
            <person name="Zhao B."/>
            <person name="Zheng H."/>
            <person name="Hu Y."/>
            <person name="Lu G."/>
            <person name="Yang C."/>
            <person name="Chen J."/>
            <person name="Shan C."/>
            <person name="Zhang L."/>
            <person name="Zhou Y."/>
            <person name="Wang L."/>
            <person name="Guo W."/>
            <person name="Bai Y."/>
            <person name="Ruan J."/>
            <person name="Shangguan X."/>
            <person name="Mao Y."/>
            <person name="Jiang J."/>
            <person name="Zhu Y."/>
            <person name="Lei J."/>
            <person name="Kang H."/>
            <person name="Chen S."/>
            <person name="He X."/>
            <person name="Wang R."/>
            <person name="Wang Y."/>
            <person name="Chen J."/>
            <person name="Wang L."/>
            <person name="Yu S."/>
            <person name="Wang B."/>
            <person name="Wei J."/>
            <person name="Song S."/>
            <person name="Lu X."/>
            <person name="Gao Z."/>
            <person name="Gu W."/>
            <person name="Deng X."/>
            <person name="Ma D."/>
            <person name="Wang S."/>
            <person name="Liang W."/>
            <person name="Fang L."/>
            <person name="Cai C."/>
            <person name="Zhu X."/>
            <person name="Zhou B."/>
            <person name="Zhang Y."/>
            <person name="Chen Z."/>
            <person name="Xu S."/>
            <person name="Zhu R."/>
            <person name="Wang S."/>
            <person name="Zhang T."/>
            <person name="Zhao G."/>
        </authorList>
    </citation>
    <scope>NUCLEOTIDE SEQUENCE [LARGE SCALE GENOMIC DNA]</scope>
    <source>
        <strain evidence="2">cv. Xinhai21</strain>
        <tissue evidence="1">Leaf</tissue>
    </source>
</reference>
<evidence type="ECO:0008006" key="3">
    <source>
        <dbReference type="Google" id="ProtNLM"/>
    </source>
</evidence>
<dbReference type="Proteomes" id="UP000239757">
    <property type="component" value="Unassembled WGS sequence"/>
</dbReference>